<dbReference type="RefSeq" id="WP_066732078.1">
    <property type="nucleotide sequence ID" value="NZ_JAJCIQ010000001.1"/>
</dbReference>
<feature type="transmembrane region" description="Helical" evidence="5">
    <location>
        <begin position="56"/>
        <end position="79"/>
    </location>
</feature>
<dbReference type="Gene3D" id="1.20.1540.10">
    <property type="entry name" value="Rhomboid-like"/>
    <property type="match status" value="1"/>
</dbReference>
<accession>A0ABS8DC60</accession>
<reference evidence="6 7" key="1">
    <citation type="submission" date="2021-10" db="EMBL/GenBank/DDBJ databases">
        <title>Collection of gut derived symbiotic bacterial strains cultured from healthy donors.</title>
        <authorList>
            <person name="Lin H."/>
            <person name="Littmann E."/>
            <person name="Kohout C."/>
            <person name="Pamer E.G."/>
        </authorList>
    </citation>
    <scope>NUCLEOTIDE SEQUENCE [LARGE SCALE GENOMIC DNA]</scope>
    <source>
        <strain evidence="6 7">DFI.1.165</strain>
    </source>
</reference>
<gene>
    <name evidence="6" type="ORF">LIZ65_01765</name>
</gene>
<protein>
    <submittedName>
        <fullName evidence="6">Uncharacterized protein</fullName>
    </submittedName>
</protein>
<comment type="caution">
    <text evidence="6">The sequence shown here is derived from an EMBL/GenBank/DDBJ whole genome shotgun (WGS) entry which is preliminary data.</text>
</comment>
<feature type="transmembrane region" description="Helical" evidence="5">
    <location>
        <begin position="20"/>
        <end position="44"/>
    </location>
</feature>
<keyword evidence="4 5" id="KW-0472">Membrane</keyword>
<evidence type="ECO:0000313" key="6">
    <source>
        <dbReference type="EMBL" id="MCB7386001.1"/>
    </source>
</evidence>
<keyword evidence="3 5" id="KW-1133">Transmembrane helix</keyword>
<dbReference type="EMBL" id="JAJCIS010000001">
    <property type="protein sequence ID" value="MCB7386001.1"/>
    <property type="molecule type" value="Genomic_DNA"/>
</dbReference>
<evidence type="ECO:0000256" key="5">
    <source>
        <dbReference type="SAM" id="Phobius"/>
    </source>
</evidence>
<feature type="transmembrane region" description="Helical" evidence="5">
    <location>
        <begin position="99"/>
        <end position="125"/>
    </location>
</feature>
<dbReference type="InterPro" id="IPR035952">
    <property type="entry name" value="Rhomboid-like_sf"/>
</dbReference>
<evidence type="ECO:0000313" key="7">
    <source>
        <dbReference type="Proteomes" id="UP001299546"/>
    </source>
</evidence>
<keyword evidence="7" id="KW-1185">Reference proteome</keyword>
<evidence type="ECO:0000256" key="4">
    <source>
        <dbReference type="ARBA" id="ARBA00023136"/>
    </source>
</evidence>
<evidence type="ECO:0000256" key="2">
    <source>
        <dbReference type="ARBA" id="ARBA00022692"/>
    </source>
</evidence>
<name>A0ABS8DC60_9FIRM</name>
<comment type="subcellular location">
    <subcellularLocation>
        <location evidence="1">Membrane</location>
        <topology evidence="1">Multi-pass membrane protein</topology>
    </subcellularLocation>
</comment>
<keyword evidence="2 5" id="KW-0812">Transmembrane</keyword>
<proteinExistence type="predicted"/>
<dbReference type="SUPFAM" id="SSF144091">
    <property type="entry name" value="Rhomboid-like"/>
    <property type="match status" value="1"/>
</dbReference>
<evidence type="ECO:0000256" key="1">
    <source>
        <dbReference type="ARBA" id="ARBA00004141"/>
    </source>
</evidence>
<organism evidence="6 7">
    <name type="scientific">Bariatricus massiliensis</name>
    <dbReference type="NCBI Taxonomy" id="1745713"/>
    <lineage>
        <taxon>Bacteria</taxon>
        <taxon>Bacillati</taxon>
        <taxon>Bacillota</taxon>
        <taxon>Clostridia</taxon>
        <taxon>Lachnospirales</taxon>
        <taxon>Lachnospiraceae</taxon>
        <taxon>Bariatricus</taxon>
    </lineage>
</organism>
<feature type="transmembrane region" description="Helical" evidence="5">
    <location>
        <begin position="132"/>
        <end position="156"/>
    </location>
</feature>
<evidence type="ECO:0000256" key="3">
    <source>
        <dbReference type="ARBA" id="ARBA00022989"/>
    </source>
</evidence>
<feature type="transmembrane region" description="Helical" evidence="5">
    <location>
        <begin position="176"/>
        <end position="199"/>
    </location>
</feature>
<dbReference type="Proteomes" id="UP001299546">
    <property type="component" value="Unassembled WGS sequence"/>
</dbReference>
<sequence>MNWMNKMERKFGRYAIHNLTVVLLVCYVVGFIVSFTIPELLYYFTLEPGLILRGQVWRLISWIIVPPSGNIIAIIFILLLYSSLGRTLESVWGAFRYNIYIFSGFLFTIIGAFISYFISGGLIGFGGSFSTYYINMSIFLACASIMPNMELLLYGILPVKFKWLAYLNAAMLAVNFFQGGLITKIAIGASLLNFVIFFLNNKNMQPYKPKQVARRKKFKQEMQRPVNHYEGGAKHKCAVCGRTELDNPNLEFRYCSKCNGNYEYCQDHLFTHEHVK</sequence>